<dbReference type="EMBL" id="GL732573">
    <property type="protein sequence ID" value="EFX75663.1"/>
    <property type="molecule type" value="Genomic_DNA"/>
</dbReference>
<evidence type="ECO:0000313" key="2">
    <source>
        <dbReference type="EMBL" id="EFX75663.1"/>
    </source>
</evidence>
<reference evidence="2 3" key="1">
    <citation type="journal article" date="2011" name="Science">
        <title>The ecoresponsive genome of Daphnia pulex.</title>
        <authorList>
            <person name="Colbourne J.K."/>
            <person name="Pfrender M.E."/>
            <person name="Gilbert D."/>
            <person name="Thomas W.K."/>
            <person name="Tucker A."/>
            <person name="Oakley T.H."/>
            <person name="Tokishita S."/>
            <person name="Aerts A."/>
            <person name="Arnold G.J."/>
            <person name="Basu M.K."/>
            <person name="Bauer D.J."/>
            <person name="Caceres C.E."/>
            <person name="Carmel L."/>
            <person name="Casola C."/>
            <person name="Choi J.H."/>
            <person name="Detter J.C."/>
            <person name="Dong Q."/>
            <person name="Dusheyko S."/>
            <person name="Eads B.D."/>
            <person name="Frohlich T."/>
            <person name="Geiler-Samerotte K.A."/>
            <person name="Gerlach D."/>
            <person name="Hatcher P."/>
            <person name="Jogdeo S."/>
            <person name="Krijgsveld J."/>
            <person name="Kriventseva E.V."/>
            <person name="Kultz D."/>
            <person name="Laforsch C."/>
            <person name="Lindquist E."/>
            <person name="Lopez J."/>
            <person name="Manak J.R."/>
            <person name="Muller J."/>
            <person name="Pangilinan J."/>
            <person name="Patwardhan R.P."/>
            <person name="Pitluck S."/>
            <person name="Pritham E.J."/>
            <person name="Rechtsteiner A."/>
            <person name="Rho M."/>
            <person name="Rogozin I.B."/>
            <person name="Sakarya O."/>
            <person name="Salamov A."/>
            <person name="Schaack S."/>
            <person name="Shapiro H."/>
            <person name="Shiga Y."/>
            <person name="Skalitzky C."/>
            <person name="Smith Z."/>
            <person name="Souvorov A."/>
            <person name="Sung W."/>
            <person name="Tang Z."/>
            <person name="Tsuchiya D."/>
            <person name="Tu H."/>
            <person name="Vos H."/>
            <person name="Wang M."/>
            <person name="Wolf Y.I."/>
            <person name="Yamagata H."/>
            <person name="Yamada T."/>
            <person name="Ye Y."/>
            <person name="Shaw J.R."/>
            <person name="Andrews J."/>
            <person name="Crease T.J."/>
            <person name="Tang H."/>
            <person name="Lucas S.M."/>
            <person name="Robertson H.M."/>
            <person name="Bork P."/>
            <person name="Koonin E.V."/>
            <person name="Zdobnov E.M."/>
            <person name="Grigoriev I.V."/>
            <person name="Lynch M."/>
            <person name="Boore J.L."/>
        </authorList>
    </citation>
    <scope>NUCLEOTIDE SEQUENCE [LARGE SCALE GENOMIC DNA]</scope>
</reference>
<dbReference type="InParanoid" id="E9GXJ2"/>
<dbReference type="KEGG" id="dpx:DAPPUDRAFT_322979"/>
<organism evidence="2 3">
    <name type="scientific">Daphnia pulex</name>
    <name type="common">Water flea</name>
    <dbReference type="NCBI Taxonomy" id="6669"/>
    <lineage>
        <taxon>Eukaryota</taxon>
        <taxon>Metazoa</taxon>
        <taxon>Ecdysozoa</taxon>
        <taxon>Arthropoda</taxon>
        <taxon>Crustacea</taxon>
        <taxon>Branchiopoda</taxon>
        <taxon>Diplostraca</taxon>
        <taxon>Cladocera</taxon>
        <taxon>Anomopoda</taxon>
        <taxon>Daphniidae</taxon>
        <taxon>Daphnia</taxon>
    </lineage>
</organism>
<feature type="signal peptide" evidence="1">
    <location>
        <begin position="1"/>
        <end position="28"/>
    </location>
</feature>
<protein>
    <submittedName>
        <fullName evidence="2">Uncharacterized protein</fullName>
    </submittedName>
</protein>
<name>E9GXJ2_DAPPU</name>
<sequence>MSLSGSIKNMNKILMIQCLLWASNGVLGGMMPKGHMGKMEHKASESGEYYYTQPQSYYPTPAPEDLLKTNKSYV</sequence>
<accession>E9GXJ2</accession>
<keyword evidence="3" id="KW-1185">Reference proteome</keyword>
<dbReference type="AlphaFoldDB" id="E9GXJ2"/>
<evidence type="ECO:0000313" key="3">
    <source>
        <dbReference type="Proteomes" id="UP000000305"/>
    </source>
</evidence>
<keyword evidence="1" id="KW-0732">Signal</keyword>
<dbReference type="HOGENOM" id="CLU_2690340_0_0_1"/>
<dbReference type="Proteomes" id="UP000000305">
    <property type="component" value="Unassembled WGS sequence"/>
</dbReference>
<proteinExistence type="predicted"/>
<gene>
    <name evidence="2" type="ORF">DAPPUDRAFT_322979</name>
</gene>
<evidence type="ECO:0000256" key="1">
    <source>
        <dbReference type="SAM" id="SignalP"/>
    </source>
</evidence>
<feature type="chain" id="PRO_5003240666" evidence="1">
    <location>
        <begin position="29"/>
        <end position="74"/>
    </location>
</feature>